<protein>
    <submittedName>
        <fullName evidence="4">Calcium-binding protein</fullName>
    </submittedName>
</protein>
<evidence type="ECO:0000313" key="4">
    <source>
        <dbReference type="EMBL" id="THD84802.1"/>
    </source>
</evidence>
<dbReference type="PRINTS" id="PR00313">
    <property type="entry name" value="CABNDNGRPT"/>
</dbReference>
<name>A0A4V3V0Q0_9RHOB</name>
<dbReference type="InterPro" id="IPR011049">
    <property type="entry name" value="Serralysin-like_metalloprot_C"/>
</dbReference>
<reference evidence="4 5" key="1">
    <citation type="submission" date="2019-04" db="EMBL/GenBank/DDBJ databases">
        <title>Draft genome sequence of Gemmobacter aestuarii sp. nov.</title>
        <authorList>
            <person name="Hameed A."/>
            <person name="Lin S.-Y."/>
            <person name="Shahina M."/>
            <person name="Lai W.-A."/>
            <person name="Young C.-C."/>
        </authorList>
    </citation>
    <scope>NUCLEOTIDE SEQUENCE [LARGE SCALE GENOMIC DNA]</scope>
    <source>
        <strain evidence="4 5">CC-PW-75</strain>
    </source>
</reference>
<feature type="compositionally biased region" description="Acidic residues" evidence="3">
    <location>
        <begin position="207"/>
        <end position="217"/>
    </location>
</feature>
<dbReference type="AlphaFoldDB" id="A0A4V3V0Q0"/>
<dbReference type="PANTHER" id="PTHR38340:SF1">
    <property type="entry name" value="S-LAYER PROTEIN"/>
    <property type="match status" value="1"/>
</dbReference>
<organism evidence="4 5">
    <name type="scientific">Aliigemmobacter aestuarii</name>
    <dbReference type="NCBI Taxonomy" id="1445661"/>
    <lineage>
        <taxon>Bacteria</taxon>
        <taxon>Pseudomonadati</taxon>
        <taxon>Pseudomonadota</taxon>
        <taxon>Alphaproteobacteria</taxon>
        <taxon>Rhodobacterales</taxon>
        <taxon>Paracoccaceae</taxon>
        <taxon>Aliigemmobacter</taxon>
    </lineage>
</organism>
<accession>A0A4V3V0Q0</accession>
<dbReference type="GO" id="GO:0005509">
    <property type="term" value="F:calcium ion binding"/>
    <property type="evidence" value="ECO:0007669"/>
    <property type="project" value="InterPro"/>
</dbReference>
<feature type="compositionally biased region" description="Low complexity" evidence="3">
    <location>
        <begin position="218"/>
        <end position="229"/>
    </location>
</feature>
<dbReference type="PANTHER" id="PTHR38340">
    <property type="entry name" value="S-LAYER PROTEIN"/>
    <property type="match status" value="1"/>
</dbReference>
<dbReference type="Proteomes" id="UP000309450">
    <property type="component" value="Unassembled WGS sequence"/>
</dbReference>
<dbReference type="InterPro" id="IPR001343">
    <property type="entry name" value="Hemolysn_Ca-bd"/>
</dbReference>
<dbReference type="RefSeq" id="WP_136393181.1">
    <property type="nucleotide sequence ID" value="NZ_SSND01000001.1"/>
</dbReference>
<feature type="region of interest" description="Disordered" evidence="3">
    <location>
        <begin position="204"/>
        <end position="295"/>
    </location>
</feature>
<dbReference type="Gene3D" id="2.150.10.10">
    <property type="entry name" value="Serralysin-like metalloprotease, C-terminal"/>
    <property type="match status" value="3"/>
</dbReference>
<keyword evidence="2" id="KW-0964">Secreted</keyword>
<dbReference type="EMBL" id="SSND01000001">
    <property type="protein sequence ID" value="THD84802.1"/>
    <property type="molecule type" value="Genomic_DNA"/>
</dbReference>
<evidence type="ECO:0000256" key="3">
    <source>
        <dbReference type="SAM" id="MobiDB-lite"/>
    </source>
</evidence>
<dbReference type="Pfam" id="PF00353">
    <property type="entry name" value="HemolysinCabind"/>
    <property type="match status" value="8"/>
</dbReference>
<comment type="caution">
    <text evidence="4">The sequence shown here is derived from an EMBL/GenBank/DDBJ whole genome shotgun (WGS) entry which is preliminary data.</text>
</comment>
<dbReference type="SUPFAM" id="SSF51120">
    <property type="entry name" value="beta-Roll"/>
    <property type="match status" value="2"/>
</dbReference>
<comment type="subcellular location">
    <subcellularLocation>
        <location evidence="1">Secreted</location>
    </subcellularLocation>
</comment>
<evidence type="ECO:0000256" key="1">
    <source>
        <dbReference type="ARBA" id="ARBA00004613"/>
    </source>
</evidence>
<dbReference type="InterPro" id="IPR018511">
    <property type="entry name" value="Hemolysin-typ_Ca-bd_CS"/>
</dbReference>
<sequence>MTTYFSTEGVVFQSDESGANALLLGTVRLKVVAETGADGVTIFSAASQSLTSIMRVGPGASFSDPTPHDVQISVVGTGLPATQSWTYRFGVVTWSGGQIIALIGQEAATDVEILIPLATSGQAFGGTASTTALRAFLASITGTTPFSGTVQSLSQLQGTFSENDVYVGGTGPDDISLGIGNDTATGGAGADDIFGGEGNDALYGGADNDDVSGDGGDDLLTGDAGADRLVGGTGNDRLQGGDQNDRQEGGDGNDTLWGGNDDDDLSGDAGNDQLLGEAGRDELSGGLGNDQLDGGAGNDTLIADWGADIVRGGDGDDRIYADGYVFGGAINGPDVLDIVFGGAGNDRIEEGTGITGGTNRISGDAGNDTITGAGNDTVFGGAGNDRIERSSGNSLLKGNGGADSIKGGLGRDTVLGGAGNDTLDASSGNGSIVRGEGGRDTILAYHAGVNVMNGGAGADTFVLALTASSGQRSKLIGGAGVDRVEVDTLDSVRDIVRNGSQITLIGSDGGRITFASIEKFVLNGGDVMTARQFYNFWDDLIN</sequence>
<keyword evidence="5" id="KW-1185">Reference proteome</keyword>
<dbReference type="InterPro" id="IPR050557">
    <property type="entry name" value="RTX_toxin/Mannuronan_C5-epim"/>
</dbReference>
<evidence type="ECO:0000256" key="2">
    <source>
        <dbReference type="ARBA" id="ARBA00022525"/>
    </source>
</evidence>
<gene>
    <name evidence="4" type="ORF">E7811_03490</name>
</gene>
<dbReference type="OrthoDB" id="8479154at2"/>
<dbReference type="GO" id="GO:0005576">
    <property type="term" value="C:extracellular region"/>
    <property type="evidence" value="ECO:0007669"/>
    <property type="project" value="UniProtKB-SubCell"/>
</dbReference>
<dbReference type="PROSITE" id="PS00330">
    <property type="entry name" value="HEMOLYSIN_CALCIUM"/>
    <property type="match status" value="4"/>
</dbReference>
<proteinExistence type="predicted"/>
<evidence type="ECO:0000313" key="5">
    <source>
        <dbReference type="Proteomes" id="UP000309450"/>
    </source>
</evidence>